<dbReference type="Proteomes" id="UP001163603">
    <property type="component" value="Chromosome 10"/>
</dbReference>
<gene>
    <name evidence="1" type="ORF">Pint_08825</name>
</gene>
<keyword evidence="2" id="KW-1185">Reference proteome</keyword>
<reference evidence="2" key="1">
    <citation type="journal article" date="2023" name="G3 (Bethesda)">
        <title>Genome assembly and association tests identify interacting loci associated with vigor, precocity, and sex in interspecific pistachio rootstocks.</title>
        <authorList>
            <person name="Palmer W."/>
            <person name="Jacygrad E."/>
            <person name="Sagayaradj S."/>
            <person name="Cavanaugh K."/>
            <person name="Han R."/>
            <person name="Bertier L."/>
            <person name="Beede B."/>
            <person name="Kafkas S."/>
            <person name="Golino D."/>
            <person name="Preece J."/>
            <person name="Michelmore R."/>
        </authorList>
    </citation>
    <scope>NUCLEOTIDE SEQUENCE [LARGE SCALE GENOMIC DNA]</scope>
</reference>
<proteinExistence type="predicted"/>
<dbReference type="EMBL" id="CM047745">
    <property type="protein sequence ID" value="KAJ0025393.1"/>
    <property type="molecule type" value="Genomic_DNA"/>
</dbReference>
<evidence type="ECO:0000313" key="2">
    <source>
        <dbReference type="Proteomes" id="UP001163603"/>
    </source>
</evidence>
<evidence type="ECO:0000313" key="1">
    <source>
        <dbReference type="EMBL" id="KAJ0025393.1"/>
    </source>
</evidence>
<sequence length="211" mass="24491">MTEDESWLHHNIFHTRKGNEVKVSKHCCVQFSIGDKYQDEVWCDVIPMDACHLLLGRPWQYDRQALHDGYKNMYFFKKDGVRVMLTPMRPENHLKKPEEPAAFITRSGLEKACRKINQVCLLLLCEENELSSFALPEEVKHLLQEFSNVVPDEIPHGLPPTRDIQHAIDFIPGSVIPNKPAYRMNPKEHEELQRQFQRKMGLGVCASIVML</sequence>
<comment type="caution">
    <text evidence="1">The sequence shown here is derived from an EMBL/GenBank/DDBJ whole genome shotgun (WGS) entry which is preliminary data.</text>
</comment>
<name>A0ACC0XXV8_9ROSI</name>
<protein>
    <submittedName>
        <fullName evidence="1">Uncharacterized protein</fullName>
    </submittedName>
</protein>
<organism evidence="1 2">
    <name type="scientific">Pistacia integerrima</name>
    <dbReference type="NCBI Taxonomy" id="434235"/>
    <lineage>
        <taxon>Eukaryota</taxon>
        <taxon>Viridiplantae</taxon>
        <taxon>Streptophyta</taxon>
        <taxon>Embryophyta</taxon>
        <taxon>Tracheophyta</taxon>
        <taxon>Spermatophyta</taxon>
        <taxon>Magnoliopsida</taxon>
        <taxon>eudicotyledons</taxon>
        <taxon>Gunneridae</taxon>
        <taxon>Pentapetalae</taxon>
        <taxon>rosids</taxon>
        <taxon>malvids</taxon>
        <taxon>Sapindales</taxon>
        <taxon>Anacardiaceae</taxon>
        <taxon>Pistacia</taxon>
    </lineage>
</organism>
<accession>A0ACC0XXV8</accession>